<sequence>MCRVSFQLFSDFYFYPPCPILQFPTLTSPTQVNRVAAMAARALRSKLSERIFTHVMEDARIMPHRLVKGLPPLAPQVTKIAPLGRDSAISSANPIKNMMFQSFTSKAKSGPSLIHGRRNFSSPPGTKNIPKMQN</sequence>
<dbReference type="EMBL" id="CM016555">
    <property type="protein sequence ID" value="TKW22997.1"/>
    <property type="molecule type" value="Genomic_DNA"/>
</dbReference>
<gene>
    <name evidence="2" type="ORF">SEVIR_4G264400v2</name>
</gene>
<dbReference type="Proteomes" id="UP000298652">
    <property type="component" value="Chromosome 4"/>
</dbReference>
<reference evidence="2" key="1">
    <citation type="submission" date="2019-03" db="EMBL/GenBank/DDBJ databases">
        <title>WGS assembly of Setaria viridis.</title>
        <authorList>
            <person name="Huang P."/>
            <person name="Jenkins J."/>
            <person name="Grimwood J."/>
            <person name="Barry K."/>
            <person name="Healey A."/>
            <person name="Mamidi S."/>
            <person name="Sreedasyam A."/>
            <person name="Shu S."/>
            <person name="Feldman M."/>
            <person name="Wu J."/>
            <person name="Yu Y."/>
            <person name="Chen C."/>
            <person name="Johnson J."/>
            <person name="Rokhsar D."/>
            <person name="Baxter I."/>
            <person name="Schmutz J."/>
            <person name="Brutnell T."/>
            <person name="Kellogg E."/>
        </authorList>
    </citation>
    <scope>NUCLEOTIDE SEQUENCE [LARGE SCALE GENOMIC DNA]</scope>
</reference>
<evidence type="ECO:0000313" key="3">
    <source>
        <dbReference type="Proteomes" id="UP000298652"/>
    </source>
</evidence>
<dbReference type="AlphaFoldDB" id="A0A4U6VFU2"/>
<dbReference type="Gramene" id="TKW22997">
    <property type="protein sequence ID" value="TKW22997"/>
    <property type="gene ID" value="SEVIR_4G264400v2"/>
</dbReference>
<accession>A0A4U6VFU2</accession>
<protein>
    <submittedName>
        <fullName evidence="2">Uncharacterized protein</fullName>
    </submittedName>
</protein>
<feature type="compositionally biased region" description="Polar residues" evidence="1">
    <location>
        <begin position="119"/>
        <end position="134"/>
    </location>
</feature>
<evidence type="ECO:0000256" key="1">
    <source>
        <dbReference type="SAM" id="MobiDB-lite"/>
    </source>
</evidence>
<feature type="region of interest" description="Disordered" evidence="1">
    <location>
        <begin position="107"/>
        <end position="134"/>
    </location>
</feature>
<organism evidence="2 3">
    <name type="scientific">Setaria viridis</name>
    <name type="common">Green bristlegrass</name>
    <name type="synonym">Setaria italica subsp. viridis</name>
    <dbReference type="NCBI Taxonomy" id="4556"/>
    <lineage>
        <taxon>Eukaryota</taxon>
        <taxon>Viridiplantae</taxon>
        <taxon>Streptophyta</taxon>
        <taxon>Embryophyta</taxon>
        <taxon>Tracheophyta</taxon>
        <taxon>Spermatophyta</taxon>
        <taxon>Magnoliopsida</taxon>
        <taxon>Liliopsida</taxon>
        <taxon>Poales</taxon>
        <taxon>Poaceae</taxon>
        <taxon>PACMAD clade</taxon>
        <taxon>Panicoideae</taxon>
        <taxon>Panicodae</taxon>
        <taxon>Paniceae</taxon>
        <taxon>Cenchrinae</taxon>
        <taxon>Setaria</taxon>
    </lineage>
</organism>
<keyword evidence="3" id="KW-1185">Reference proteome</keyword>
<evidence type="ECO:0000313" key="2">
    <source>
        <dbReference type="EMBL" id="TKW22997.1"/>
    </source>
</evidence>
<name>A0A4U6VFU2_SETVI</name>
<proteinExistence type="predicted"/>